<reference evidence="8 9" key="1">
    <citation type="submission" date="2020-04" db="EMBL/GenBank/DDBJ databases">
        <authorList>
            <person name="Hitch T.C.A."/>
            <person name="Wylensek D."/>
            <person name="Clavel T."/>
        </authorList>
    </citation>
    <scope>NUCLEOTIDE SEQUENCE [LARGE SCALE GENOMIC DNA]</scope>
    <source>
        <strain evidence="8 9">WB01_NA02</strain>
    </source>
</reference>
<evidence type="ECO:0000259" key="7">
    <source>
        <dbReference type="SMART" id="SM00644"/>
    </source>
</evidence>
<dbReference type="GO" id="GO:0009253">
    <property type="term" value="P:peptidoglycan catabolic process"/>
    <property type="evidence" value="ECO:0007669"/>
    <property type="project" value="InterPro"/>
</dbReference>
<evidence type="ECO:0000256" key="6">
    <source>
        <dbReference type="PROSITE-ProRule" id="PRU00591"/>
    </source>
</evidence>
<dbReference type="AlphaFoldDB" id="A0A7X9SMN2"/>
<dbReference type="Pfam" id="PF01473">
    <property type="entry name" value="Choline_bind_1"/>
    <property type="match status" value="1"/>
</dbReference>
<dbReference type="InterPro" id="IPR018337">
    <property type="entry name" value="Cell_wall/Cho-bd_repeat"/>
</dbReference>
<dbReference type="CDD" id="cd06583">
    <property type="entry name" value="PGRP"/>
    <property type="match status" value="1"/>
</dbReference>
<feature type="repeat" description="Cell wall-binding" evidence="6">
    <location>
        <begin position="187"/>
        <end position="206"/>
    </location>
</feature>
<keyword evidence="4" id="KW-0378">Hydrolase</keyword>
<accession>A0A7X9SMN2</accession>
<sequence length="310" mass="36393">MYFMKNIDEQFISYNRSLRSSMPVYIVIHDTGDPGASAQNEHDYFAGGNRNASADFFIDGDSIIQIIDTDTYYSWHCGDGKGEYGITNSNSLGIEMCLEADGKPSEDTVMNTVDLTRYLMNKYDIGINNVVRHYDASRKICPNSFFDNNWSRWYDFKDKLCSFTIRGEWRLENNKWWYKHEDGSCTRNGWEKINGSWYLFDGDGWMLYNWKKSGDKWYYLGNLEDGSMKSGWLLQNNNWYYLGDEGDGAMKTGWQKIDGEWYYFNNEGIMQTGWIKYNDKDYCLYSNGAMIRNCELYGYRFMEDGMAIKI</sequence>
<dbReference type="Pfam" id="PF01510">
    <property type="entry name" value="Amidase_2"/>
    <property type="match status" value="1"/>
</dbReference>
<feature type="domain" description="N-acetylmuramoyl-L-alanine amidase" evidence="7">
    <location>
        <begin position="13"/>
        <end position="160"/>
    </location>
</feature>
<dbReference type="InterPro" id="IPR036505">
    <property type="entry name" value="Amidase/PGRP_sf"/>
</dbReference>
<dbReference type="GO" id="GO:0071555">
    <property type="term" value="P:cell wall organization"/>
    <property type="evidence" value="ECO:0007669"/>
    <property type="project" value="UniProtKB-KW"/>
</dbReference>
<dbReference type="InterPro" id="IPR002502">
    <property type="entry name" value="Amidase_domain"/>
</dbReference>
<dbReference type="Gene3D" id="2.10.270.10">
    <property type="entry name" value="Cholin Binding"/>
    <property type="match status" value="2"/>
</dbReference>
<organism evidence="8 9">
    <name type="scientific">Clostridium beijerinckii</name>
    <name type="common">Clostridium MP</name>
    <dbReference type="NCBI Taxonomy" id="1520"/>
    <lineage>
        <taxon>Bacteria</taxon>
        <taxon>Bacillati</taxon>
        <taxon>Bacillota</taxon>
        <taxon>Clostridia</taxon>
        <taxon>Eubacteriales</taxon>
        <taxon>Clostridiaceae</taxon>
        <taxon>Clostridium</taxon>
    </lineage>
</organism>
<dbReference type="Gene3D" id="3.40.80.10">
    <property type="entry name" value="Peptidoglycan recognition protein-like"/>
    <property type="match status" value="1"/>
</dbReference>
<dbReference type="EMBL" id="JABAGD010000011">
    <property type="protein sequence ID" value="NMF04694.1"/>
    <property type="molecule type" value="Genomic_DNA"/>
</dbReference>
<protein>
    <recommendedName>
        <fullName evidence="2">N-acetylmuramoyl-L-alanine amidase</fullName>
        <ecNumber evidence="2">3.5.1.28</ecNumber>
    </recommendedName>
</protein>
<evidence type="ECO:0000256" key="4">
    <source>
        <dbReference type="ARBA" id="ARBA00022801"/>
    </source>
</evidence>
<evidence type="ECO:0000313" key="9">
    <source>
        <dbReference type="Proteomes" id="UP000587880"/>
    </source>
</evidence>
<dbReference type="GO" id="GO:0009254">
    <property type="term" value="P:peptidoglycan turnover"/>
    <property type="evidence" value="ECO:0007669"/>
    <property type="project" value="TreeGrafter"/>
</dbReference>
<evidence type="ECO:0000256" key="5">
    <source>
        <dbReference type="ARBA" id="ARBA00023316"/>
    </source>
</evidence>
<dbReference type="EC" id="3.5.1.28" evidence="2"/>
<evidence type="ECO:0000313" key="8">
    <source>
        <dbReference type="EMBL" id="NMF04694.1"/>
    </source>
</evidence>
<dbReference type="SMART" id="SM00644">
    <property type="entry name" value="Ami_2"/>
    <property type="match status" value="1"/>
</dbReference>
<dbReference type="InterPro" id="IPR051206">
    <property type="entry name" value="NAMLAA_amidase_2"/>
</dbReference>
<keyword evidence="3" id="KW-0677">Repeat</keyword>
<gene>
    <name evidence="8" type="ORF">HF849_07975</name>
</gene>
<dbReference type="PANTHER" id="PTHR30417">
    <property type="entry name" value="N-ACETYLMURAMOYL-L-ALANINE AMIDASE AMID"/>
    <property type="match status" value="1"/>
</dbReference>
<dbReference type="PROSITE" id="PS51170">
    <property type="entry name" value="CW"/>
    <property type="match status" value="2"/>
</dbReference>
<feature type="repeat" description="Cell wall-binding" evidence="6">
    <location>
        <begin position="251"/>
        <end position="270"/>
    </location>
</feature>
<keyword evidence="5" id="KW-0961">Cell wall biogenesis/degradation</keyword>
<dbReference type="PANTHER" id="PTHR30417:SF1">
    <property type="entry name" value="N-ACETYLMURAMOYL-L-ALANINE AMIDASE AMID"/>
    <property type="match status" value="1"/>
</dbReference>
<dbReference type="Proteomes" id="UP000587880">
    <property type="component" value="Unassembled WGS sequence"/>
</dbReference>
<evidence type="ECO:0000256" key="3">
    <source>
        <dbReference type="ARBA" id="ARBA00022737"/>
    </source>
</evidence>
<evidence type="ECO:0000256" key="1">
    <source>
        <dbReference type="ARBA" id="ARBA00001561"/>
    </source>
</evidence>
<dbReference type="GO" id="GO:0008745">
    <property type="term" value="F:N-acetylmuramoyl-L-alanine amidase activity"/>
    <property type="evidence" value="ECO:0007669"/>
    <property type="project" value="UniProtKB-EC"/>
</dbReference>
<evidence type="ECO:0000256" key="2">
    <source>
        <dbReference type="ARBA" id="ARBA00011901"/>
    </source>
</evidence>
<dbReference type="SUPFAM" id="SSF69360">
    <property type="entry name" value="Cell wall binding repeat"/>
    <property type="match status" value="1"/>
</dbReference>
<comment type="catalytic activity">
    <reaction evidence="1">
        <text>Hydrolyzes the link between N-acetylmuramoyl residues and L-amino acid residues in certain cell-wall glycopeptides.</text>
        <dbReference type="EC" id="3.5.1.28"/>
    </reaction>
</comment>
<name>A0A7X9SMN2_CLOBE</name>
<comment type="caution">
    <text evidence="8">The sequence shown here is derived from an EMBL/GenBank/DDBJ whole genome shotgun (WGS) entry which is preliminary data.</text>
</comment>
<dbReference type="Pfam" id="PF19127">
    <property type="entry name" value="Choline_bind_3"/>
    <property type="match status" value="2"/>
</dbReference>
<proteinExistence type="predicted"/>